<evidence type="ECO:0000313" key="2">
    <source>
        <dbReference type="Proteomes" id="UP001289645"/>
    </source>
</evidence>
<accession>A0ACC6MAA7</accession>
<keyword evidence="2" id="KW-1185">Reference proteome</keyword>
<comment type="caution">
    <text evidence="1">The sequence shown here is derived from an EMBL/GenBank/DDBJ whole genome shotgun (WGS) entry which is preliminary data.</text>
</comment>
<evidence type="ECO:0000313" key="1">
    <source>
        <dbReference type="EMBL" id="MDZ5083852.1"/>
    </source>
</evidence>
<reference evidence="1 2" key="1">
    <citation type="journal article" date="2021" name="Chemosphere">
        <title>Bioballs carrying a syntrophic Rhodococcus and Mycolicibacterium consortium for simultaneous sorption and biodegradation of fuel oil in contaminated freshwater.</title>
        <authorList>
            <person name="Naloka K."/>
            <person name="Polrit D."/>
            <person name="Muangchinda C."/>
            <person name="Thoetkiattikul H."/>
            <person name="Pinyakong O."/>
        </authorList>
    </citation>
    <scope>NUCLEOTIDE SEQUENCE [LARGE SCALE GENOMIC DNA]</scope>
    <source>
        <strain evidence="1 2">J101</strain>
    </source>
</reference>
<gene>
    <name evidence="1" type="ORF">OHX15_00470</name>
</gene>
<organism evidence="1 2">
    <name type="scientific">Mycolicibacterium parafortuitum</name>
    <name type="common">Mycobacterium parafortuitum</name>
    <dbReference type="NCBI Taxonomy" id="39692"/>
    <lineage>
        <taxon>Bacteria</taxon>
        <taxon>Bacillati</taxon>
        <taxon>Actinomycetota</taxon>
        <taxon>Actinomycetes</taxon>
        <taxon>Mycobacteriales</taxon>
        <taxon>Mycobacteriaceae</taxon>
        <taxon>Mycolicibacterium</taxon>
    </lineage>
</organism>
<sequence>MTATVGGHAKPQSPTIAKHTRTAWIWPVLTLLAMLALLEAASRLGLVNPLIVPPPSEIVQALFVLAGQQYFWENFYWTAFEATAGFTMGVGLGFASGLIIGISNFARKSVYPLAVAVQSTPQVAIAPLFLIWFGFGIAPRVFFAALSCFFPVLVAVVVGLNAADQDARTLLRSLGASRWTMFRKLLLPASLPTIFAGLRLAVPASLVGAIVGEFVGGNIGLGVMITTFNSQLQIAESFALVVVLALMGYGSYLVVELLDRRIVSWSHRDS</sequence>
<dbReference type="EMBL" id="JAOXLN010000001">
    <property type="protein sequence ID" value="MDZ5083852.1"/>
    <property type="molecule type" value="Genomic_DNA"/>
</dbReference>
<name>A0ACC6MAA7_MYCPF</name>
<protein>
    <submittedName>
        <fullName evidence="1">ABC transporter permease</fullName>
    </submittedName>
</protein>
<proteinExistence type="predicted"/>
<dbReference type="Proteomes" id="UP001289645">
    <property type="component" value="Unassembled WGS sequence"/>
</dbReference>